<evidence type="ECO:0000256" key="6">
    <source>
        <dbReference type="ARBA" id="ARBA00048117"/>
    </source>
</evidence>
<keyword evidence="4 7" id="KW-0408">Iron</keyword>
<dbReference type="InterPro" id="IPR043129">
    <property type="entry name" value="ATPase_NBD"/>
</dbReference>
<proteinExistence type="inferred from homology"/>
<keyword evidence="7" id="KW-0963">Cytoplasm</keyword>
<dbReference type="InterPro" id="IPR022450">
    <property type="entry name" value="TsaD"/>
</dbReference>
<dbReference type="NCBIfam" id="TIGR03723">
    <property type="entry name" value="T6A_TsaD_YgjD"/>
    <property type="match status" value="1"/>
</dbReference>
<dbReference type="InterPro" id="IPR000905">
    <property type="entry name" value="Gcp-like_dom"/>
</dbReference>
<comment type="subcellular location">
    <subcellularLocation>
        <location evidence="7">Cytoplasm</location>
    </subcellularLocation>
</comment>
<comment type="cofactor">
    <cofactor evidence="7">
        <name>Fe(2+)</name>
        <dbReference type="ChEBI" id="CHEBI:29033"/>
    </cofactor>
    <text evidence="7">Binds 1 Fe(2+) ion per subunit.</text>
</comment>
<reference evidence="9 10" key="1">
    <citation type="submission" date="2018-10" db="EMBL/GenBank/DDBJ databases">
        <title>Genomic Encyclopedia of Archaeal and Bacterial Type Strains, Phase II (KMG-II): from individual species to whole genera.</title>
        <authorList>
            <person name="Goeker M."/>
        </authorList>
    </citation>
    <scope>NUCLEOTIDE SEQUENCE [LARGE SCALE GENOMIC DNA]</scope>
    <source>
        <strain evidence="9 10">DSM 14954</strain>
    </source>
</reference>
<dbReference type="EC" id="2.3.1.234" evidence="7"/>
<feature type="binding site" evidence="7">
    <location>
        <position position="266"/>
    </location>
    <ligand>
        <name>substrate</name>
    </ligand>
</feature>
<dbReference type="GO" id="GO:0005737">
    <property type="term" value="C:cytoplasm"/>
    <property type="evidence" value="ECO:0007669"/>
    <property type="project" value="UniProtKB-SubCell"/>
</dbReference>
<evidence type="ECO:0000256" key="4">
    <source>
        <dbReference type="ARBA" id="ARBA00023004"/>
    </source>
</evidence>
<dbReference type="GO" id="GO:0005506">
    <property type="term" value="F:iron ion binding"/>
    <property type="evidence" value="ECO:0007669"/>
    <property type="project" value="UniProtKB-UniRule"/>
</dbReference>
<dbReference type="RefSeq" id="WP_121254524.1">
    <property type="nucleotide sequence ID" value="NZ_RBIL01000002.1"/>
</dbReference>
<feature type="binding site" evidence="7">
    <location>
        <position position="107"/>
    </location>
    <ligand>
        <name>Fe cation</name>
        <dbReference type="ChEBI" id="CHEBI:24875"/>
    </ligand>
</feature>
<gene>
    <name evidence="7" type="primary">tsaD</name>
    <name evidence="9" type="ORF">C8N24_4646</name>
</gene>
<evidence type="ECO:0000313" key="9">
    <source>
        <dbReference type="EMBL" id="RKQ86632.1"/>
    </source>
</evidence>
<dbReference type="SUPFAM" id="SSF53067">
    <property type="entry name" value="Actin-like ATPase domain"/>
    <property type="match status" value="1"/>
</dbReference>
<evidence type="ECO:0000256" key="3">
    <source>
        <dbReference type="ARBA" id="ARBA00022723"/>
    </source>
</evidence>
<dbReference type="PANTHER" id="PTHR11735:SF6">
    <property type="entry name" value="TRNA N6-ADENOSINE THREONYLCARBAMOYLTRANSFERASE, MITOCHONDRIAL"/>
    <property type="match status" value="1"/>
</dbReference>
<keyword evidence="1 7" id="KW-0808">Transferase</keyword>
<evidence type="ECO:0000259" key="8">
    <source>
        <dbReference type="Pfam" id="PF00814"/>
    </source>
</evidence>
<feature type="binding site" evidence="7">
    <location>
        <position position="161"/>
    </location>
    <ligand>
        <name>substrate</name>
    </ligand>
</feature>
<dbReference type="FunFam" id="3.30.420.40:FF:000012">
    <property type="entry name" value="tRNA N6-adenosine threonylcarbamoyltransferase"/>
    <property type="match status" value="1"/>
</dbReference>
<feature type="binding site" evidence="7">
    <location>
        <position position="111"/>
    </location>
    <ligand>
        <name>Fe cation</name>
        <dbReference type="ChEBI" id="CHEBI:24875"/>
    </ligand>
</feature>
<dbReference type="AlphaFoldDB" id="A0A660L171"/>
<evidence type="ECO:0000256" key="5">
    <source>
        <dbReference type="ARBA" id="ARBA00023315"/>
    </source>
</evidence>
<evidence type="ECO:0000313" key="10">
    <source>
        <dbReference type="Proteomes" id="UP000278962"/>
    </source>
</evidence>
<keyword evidence="10" id="KW-1185">Reference proteome</keyword>
<dbReference type="Proteomes" id="UP000278962">
    <property type="component" value="Unassembled WGS sequence"/>
</dbReference>
<feature type="binding site" evidence="7">
    <location>
        <position position="174"/>
    </location>
    <ligand>
        <name>substrate</name>
    </ligand>
</feature>
<dbReference type="GO" id="GO:0002949">
    <property type="term" value="P:tRNA threonylcarbamoyladenosine modification"/>
    <property type="evidence" value="ECO:0007669"/>
    <property type="project" value="UniProtKB-UniRule"/>
</dbReference>
<accession>A0A660L171</accession>
<comment type="similarity">
    <text evidence="7">Belongs to the KAE1 / TsaD family.</text>
</comment>
<dbReference type="CDD" id="cd24133">
    <property type="entry name" value="ASKHA_NBD_TsaD_bac"/>
    <property type="match status" value="1"/>
</dbReference>
<protein>
    <recommendedName>
        <fullName evidence="7">tRNA N6-adenosine threonylcarbamoyltransferase</fullName>
        <ecNumber evidence="7">2.3.1.234</ecNumber>
    </recommendedName>
    <alternativeName>
        <fullName evidence="7">N6-L-threonylcarbamoyladenine synthase</fullName>
        <shortName evidence="7">t(6)A synthase</shortName>
    </alternativeName>
    <alternativeName>
        <fullName evidence="7">t(6)A37 threonylcarbamoyladenosine biosynthesis protein TsaD</fullName>
    </alternativeName>
    <alternativeName>
        <fullName evidence="7">tRNA threonylcarbamoyladenosine biosynthesis protein TsaD</fullName>
    </alternativeName>
</protein>
<dbReference type="GO" id="GO:0061711">
    <property type="term" value="F:tRNA N(6)-L-threonylcarbamoyladenine synthase activity"/>
    <property type="evidence" value="ECO:0007669"/>
    <property type="project" value="UniProtKB-EC"/>
</dbReference>
<dbReference type="PANTHER" id="PTHR11735">
    <property type="entry name" value="TRNA N6-ADENOSINE THREONYLCARBAMOYLTRANSFERASE"/>
    <property type="match status" value="1"/>
</dbReference>
<comment type="function">
    <text evidence="7">Required for the formation of a threonylcarbamoyl group on adenosine at position 37 (t(6)A37) in tRNAs that read codons beginning with adenine. Is involved in the transfer of the threonylcarbamoyl moiety of threonylcarbamoyl-AMP (TC-AMP) to the N6 group of A37, together with TsaE and TsaB. TsaD likely plays a direct catalytic role in this reaction.</text>
</comment>
<comment type="caution">
    <text evidence="7">Lacks conserved residue(s) required for the propagation of feature annotation.</text>
</comment>
<evidence type="ECO:0000256" key="7">
    <source>
        <dbReference type="HAMAP-Rule" id="MF_01445"/>
    </source>
</evidence>
<evidence type="ECO:0000256" key="2">
    <source>
        <dbReference type="ARBA" id="ARBA00022694"/>
    </source>
</evidence>
<feature type="binding site" evidence="7">
    <location>
        <begin position="128"/>
        <end position="132"/>
    </location>
    <ligand>
        <name>substrate</name>
    </ligand>
</feature>
<dbReference type="NCBIfam" id="TIGR00329">
    <property type="entry name" value="gcp_kae1"/>
    <property type="match status" value="1"/>
</dbReference>
<comment type="catalytic activity">
    <reaction evidence="6 7">
        <text>L-threonylcarbamoyladenylate + adenosine(37) in tRNA = N(6)-L-threonylcarbamoyladenosine(37) in tRNA + AMP + H(+)</text>
        <dbReference type="Rhea" id="RHEA:37059"/>
        <dbReference type="Rhea" id="RHEA-COMP:10162"/>
        <dbReference type="Rhea" id="RHEA-COMP:10163"/>
        <dbReference type="ChEBI" id="CHEBI:15378"/>
        <dbReference type="ChEBI" id="CHEBI:73682"/>
        <dbReference type="ChEBI" id="CHEBI:74411"/>
        <dbReference type="ChEBI" id="CHEBI:74418"/>
        <dbReference type="ChEBI" id="CHEBI:456215"/>
        <dbReference type="EC" id="2.3.1.234"/>
    </reaction>
</comment>
<feature type="domain" description="Gcp-like" evidence="8">
    <location>
        <begin position="22"/>
        <end position="296"/>
    </location>
</feature>
<evidence type="ECO:0000256" key="1">
    <source>
        <dbReference type="ARBA" id="ARBA00022679"/>
    </source>
</evidence>
<dbReference type="Gene3D" id="3.30.420.40">
    <property type="match status" value="2"/>
</dbReference>
<dbReference type="EMBL" id="RBIL01000002">
    <property type="protein sequence ID" value="RKQ86632.1"/>
    <property type="molecule type" value="Genomic_DNA"/>
</dbReference>
<keyword evidence="2 7" id="KW-0819">tRNA processing</keyword>
<dbReference type="HAMAP" id="MF_01445">
    <property type="entry name" value="TsaD"/>
    <property type="match status" value="1"/>
</dbReference>
<keyword evidence="3 7" id="KW-0479">Metal-binding</keyword>
<dbReference type="PRINTS" id="PR00789">
    <property type="entry name" value="OSIALOPTASE"/>
</dbReference>
<name>A0A660L171_9ACTN</name>
<comment type="caution">
    <text evidence="9">The sequence shown here is derived from an EMBL/GenBank/DDBJ whole genome shotgun (WGS) entry which is preliminary data.</text>
</comment>
<keyword evidence="5 7" id="KW-0012">Acyltransferase</keyword>
<sequence length="322" mass="33861">MILAIETSCDDTCAAVVTRDGEIRSNVVSSQGVHARFGGVVPEWASRHHLELVNLVVDQAMEGSDWDDVEAVAVTQGPGLVGALLIGVATAKGLAASRRLPLIPVNHLQGHVAANFLGGFEPPFLCLVASGGHTFLARVTDHAGYETLGQTLDDAAGEAFDKGARLLGLGYPGGPALSKLALEGDPTAFKFPTAAKVAGYDFSFAGLKTALLYKVRELGDDAQRLKADLAASYEHAIVEALILRITRALEHEADPRIAIGGGVAANRLLRERAQSLGVPVHVPPHALCTDNAAMIASAARYLEPTPYPDYLALDAYATKRAA</sequence>
<dbReference type="Pfam" id="PF00814">
    <property type="entry name" value="TsaD"/>
    <property type="match status" value="1"/>
</dbReference>
<dbReference type="InterPro" id="IPR017861">
    <property type="entry name" value="KAE1/TsaD"/>
</dbReference>
<organism evidence="9 10">
    <name type="scientific">Solirubrobacter pauli</name>
    <dbReference type="NCBI Taxonomy" id="166793"/>
    <lineage>
        <taxon>Bacteria</taxon>
        <taxon>Bacillati</taxon>
        <taxon>Actinomycetota</taxon>
        <taxon>Thermoleophilia</taxon>
        <taxon>Solirubrobacterales</taxon>
        <taxon>Solirubrobacteraceae</taxon>
        <taxon>Solirubrobacter</taxon>
    </lineage>
</organism>
<feature type="binding site" evidence="7">
    <location>
        <position position="290"/>
    </location>
    <ligand>
        <name>Fe cation</name>
        <dbReference type="ChEBI" id="CHEBI:24875"/>
    </ligand>
</feature>
<dbReference type="OrthoDB" id="9806197at2"/>